<evidence type="ECO:0000313" key="6">
    <source>
        <dbReference type="EMBL" id="AXK80965.1"/>
    </source>
</evidence>
<dbReference type="InterPro" id="IPR020904">
    <property type="entry name" value="Sc_DH/Rdtase_CS"/>
</dbReference>
<dbReference type="OrthoDB" id="9810935at2"/>
<dbReference type="AlphaFoldDB" id="A0A345ZVL8"/>
<keyword evidence="4" id="KW-0560">Oxidoreductase</keyword>
<keyword evidence="5" id="KW-0576">Peroxisome</keyword>
<dbReference type="InterPro" id="IPR051935">
    <property type="entry name" value="HSDL2"/>
</dbReference>
<dbReference type="InterPro" id="IPR036291">
    <property type="entry name" value="NAD(P)-bd_dom_sf"/>
</dbReference>
<dbReference type="PRINTS" id="PR00081">
    <property type="entry name" value="GDHRDH"/>
</dbReference>
<dbReference type="InterPro" id="IPR002347">
    <property type="entry name" value="SDR_fam"/>
</dbReference>
<dbReference type="Proteomes" id="UP000254889">
    <property type="component" value="Chromosome"/>
</dbReference>
<comment type="similarity">
    <text evidence="2">Belongs to the short-chain dehydrogenases/reductases (SDR) family.</text>
</comment>
<dbReference type="PANTHER" id="PTHR42808:SF3">
    <property type="entry name" value="HYDROXYSTEROID DEHYDROGENASE-LIKE PROTEIN 2"/>
    <property type="match status" value="1"/>
</dbReference>
<proteinExistence type="inferred from homology"/>
<evidence type="ECO:0000256" key="1">
    <source>
        <dbReference type="ARBA" id="ARBA00004275"/>
    </source>
</evidence>
<gene>
    <name evidence="6" type="ORF">DW352_10845</name>
</gene>
<keyword evidence="3" id="KW-0521">NADP</keyword>
<dbReference type="GO" id="GO:0016491">
    <property type="term" value="F:oxidoreductase activity"/>
    <property type="evidence" value="ECO:0007669"/>
    <property type="project" value="UniProtKB-KW"/>
</dbReference>
<dbReference type="RefSeq" id="WP_115691124.1">
    <property type="nucleotide sequence ID" value="NZ_CP031417.1"/>
</dbReference>
<evidence type="ECO:0000256" key="2">
    <source>
        <dbReference type="ARBA" id="ARBA00006484"/>
    </source>
</evidence>
<dbReference type="EMBL" id="CP031417">
    <property type="protein sequence ID" value="AXK80965.1"/>
    <property type="molecule type" value="Genomic_DNA"/>
</dbReference>
<accession>A0A345ZVL8</accession>
<evidence type="ECO:0000256" key="3">
    <source>
        <dbReference type="ARBA" id="ARBA00022857"/>
    </source>
</evidence>
<dbReference type="SUPFAM" id="SSF51735">
    <property type="entry name" value="NAD(P)-binding Rossmann-fold domains"/>
    <property type="match status" value="1"/>
</dbReference>
<reference evidence="6 7" key="1">
    <citation type="submission" date="2018-07" db="EMBL/GenBank/DDBJ databases">
        <authorList>
            <person name="Quirk P.G."/>
            <person name="Krulwich T.A."/>
        </authorList>
    </citation>
    <scope>NUCLEOTIDE SEQUENCE [LARGE SCALE GENOMIC DNA]</scope>
    <source>
        <strain evidence="6 7">CC-BB4</strain>
    </source>
</reference>
<evidence type="ECO:0000256" key="5">
    <source>
        <dbReference type="ARBA" id="ARBA00023140"/>
    </source>
</evidence>
<dbReference type="FunFam" id="3.40.50.720:FF:000301">
    <property type="entry name" value="Hydroxysteroid dehydrogenase like 2"/>
    <property type="match status" value="1"/>
</dbReference>
<name>A0A345ZVL8_9HYPH</name>
<comment type="subcellular location">
    <subcellularLocation>
        <location evidence="1">Peroxisome</location>
    </subcellularLocation>
</comment>
<dbReference type="NCBIfam" id="NF006133">
    <property type="entry name" value="PRK08278.1"/>
    <property type="match status" value="1"/>
</dbReference>
<dbReference type="PROSITE" id="PS00061">
    <property type="entry name" value="ADH_SHORT"/>
    <property type="match status" value="1"/>
</dbReference>
<dbReference type="PANTHER" id="PTHR42808">
    <property type="entry name" value="HYDROXYSTEROID DEHYDROGENASE-LIKE PROTEIN 2"/>
    <property type="match status" value="1"/>
</dbReference>
<dbReference type="Gene3D" id="3.40.50.720">
    <property type="entry name" value="NAD(P)-binding Rossmann-like Domain"/>
    <property type="match status" value="1"/>
</dbReference>
<evidence type="ECO:0000313" key="7">
    <source>
        <dbReference type="Proteomes" id="UP000254889"/>
    </source>
</evidence>
<sequence length="286" mass="30514">MSLKGKTLFITGGSRGIGLAIALKAAADGANVAIAAKTAEPHPKLEGTIHTAAAEIEKAGGRALPLQVDVRDEASVADALEKTAKTFGGLDIVVNNASAISLTPVAQTDMKRFDLMHQINARGTFMVSKYALPYLTKAKNPHILTLSPPLDMKEKWFAPATAYAMAKFGMSLVVLGLAGEMRGKVAVNALWPRTTIATAAIKNLLGGDTMMRMSRTPDILAEAAWRIFQKPADFTGNFLIDDTFLASEGVTDFDQYRADPSQPLQVDFFVPDDVPPPPGVSFKAKA</sequence>
<protein>
    <submittedName>
        <fullName evidence="6">NAD(P)-dependent oxidoreductase</fullName>
    </submittedName>
</protein>
<evidence type="ECO:0000256" key="4">
    <source>
        <dbReference type="ARBA" id="ARBA00023002"/>
    </source>
</evidence>
<dbReference type="Pfam" id="PF00106">
    <property type="entry name" value="adh_short"/>
    <property type="match status" value="1"/>
</dbReference>
<organism evidence="6 7">
    <name type="scientific">Pseudolabrys taiwanensis</name>
    <dbReference type="NCBI Taxonomy" id="331696"/>
    <lineage>
        <taxon>Bacteria</taxon>
        <taxon>Pseudomonadati</taxon>
        <taxon>Pseudomonadota</taxon>
        <taxon>Alphaproteobacteria</taxon>
        <taxon>Hyphomicrobiales</taxon>
        <taxon>Xanthobacteraceae</taxon>
        <taxon>Pseudolabrys</taxon>
    </lineage>
</organism>
<keyword evidence="7" id="KW-1185">Reference proteome</keyword>
<dbReference type="KEGG" id="ptaw:DW352_10845"/>